<proteinExistence type="inferred from homology"/>
<name>A0AAN7ZKF3_9COLE</name>
<dbReference type="FunFam" id="3.40.80.10:FF:000001">
    <property type="entry name" value="Peptidoglycan recognition protein 1"/>
    <property type="match status" value="1"/>
</dbReference>
<dbReference type="Pfam" id="PF01510">
    <property type="entry name" value="Amidase_2"/>
    <property type="match status" value="1"/>
</dbReference>
<dbReference type="GO" id="GO:0008270">
    <property type="term" value="F:zinc ion binding"/>
    <property type="evidence" value="ECO:0007669"/>
    <property type="project" value="InterPro"/>
</dbReference>
<evidence type="ECO:0000259" key="6">
    <source>
        <dbReference type="SMART" id="SM00701"/>
    </source>
</evidence>
<keyword evidence="3" id="KW-0391">Immunity</keyword>
<dbReference type="Gene3D" id="3.40.80.10">
    <property type="entry name" value="Peptidoglycan recognition protein-like"/>
    <property type="match status" value="1"/>
</dbReference>
<dbReference type="SMART" id="SM00644">
    <property type="entry name" value="Ami_2"/>
    <property type="match status" value="1"/>
</dbReference>
<evidence type="ECO:0000313" key="8">
    <source>
        <dbReference type="Proteomes" id="UP001329430"/>
    </source>
</evidence>
<dbReference type="GO" id="GO:0009253">
    <property type="term" value="P:peptidoglycan catabolic process"/>
    <property type="evidence" value="ECO:0007669"/>
    <property type="project" value="InterPro"/>
</dbReference>
<dbReference type="InterPro" id="IPR006619">
    <property type="entry name" value="PGRP_domain_met/bac"/>
</dbReference>
<dbReference type="GO" id="GO:0045087">
    <property type="term" value="P:innate immune response"/>
    <property type="evidence" value="ECO:0007669"/>
    <property type="project" value="UniProtKB-KW"/>
</dbReference>
<feature type="domain" description="N-acetylmuramoyl-L-alanine amidase" evidence="5">
    <location>
        <begin position="168"/>
        <end position="305"/>
    </location>
</feature>
<dbReference type="PANTHER" id="PTHR11022:SF41">
    <property type="entry name" value="PEPTIDOGLYCAN-RECOGNITION PROTEIN LC-RELATED"/>
    <property type="match status" value="1"/>
</dbReference>
<comment type="caution">
    <text evidence="7">The sequence shown here is derived from an EMBL/GenBank/DDBJ whole genome shotgun (WGS) entry which is preliminary data.</text>
</comment>
<dbReference type="Proteomes" id="UP001329430">
    <property type="component" value="Chromosome 6"/>
</dbReference>
<dbReference type="SUPFAM" id="SSF55846">
    <property type="entry name" value="N-acetylmuramoyl-L-alanine amidase-like"/>
    <property type="match status" value="1"/>
</dbReference>
<dbReference type="GO" id="GO:0008745">
    <property type="term" value="F:N-acetylmuramoyl-L-alanine amidase activity"/>
    <property type="evidence" value="ECO:0007669"/>
    <property type="project" value="InterPro"/>
</dbReference>
<evidence type="ECO:0000256" key="3">
    <source>
        <dbReference type="ARBA" id="ARBA00022859"/>
    </source>
</evidence>
<feature type="domain" description="Peptidoglycan recognition protein family" evidence="6">
    <location>
        <begin position="156"/>
        <end position="299"/>
    </location>
</feature>
<dbReference type="SMART" id="SM00701">
    <property type="entry name" value="PGRP"/>
    <property type="match status" value="1"/>
</dbReference>
<keyword evidence="8" id="KW-1185">Reference proteome</keyword>
<dbReference type="InterPro" id="IPR036505">
    <property type="entry name" value="Amidase/PGRP_sf"/>
</dbReference>
<keyword evidence="2" id="KW-0399">Innate immunity</keyword>
<dbReference type="CDD" id="cd06583">
    <property type="entry name" value="PGRP"/>
    <property type="match status" value="1"/>
</dbReference>
<dbReference type="EMBL" id="JAVRBK010000006">
    <property type="protein sequence ID" value="KAK5642608.1"/>
    <property type="molecule type" value="Genomic_DNA"/>
</dbReference>
<evidence type="ECO:0000313" key="7">
    <source>
        <dbReference type="EMBL" id="KAK5642608.1"/>
    </source>
</evidence>
<evidence type="ECO:0000256" key="2">
    <source>
        <dbReference type="ARBA" id="ARBA00022588"/>
    </source>
</evidence>
<accession>A0AAN7ZKF3</accession>
<evidence type="ECO:0008006" key="9">
    <source>
        <dbReference type="Google" id="ProtNLM"/>
    </source>
</evidence>
<organism evidence="7 8">
    <name type="scientific">Pyrocoelia pectoralis</name>
    <dbReference type="NCBI Taxonomy" id="417401"/>
    <lineage>
        <taxon>Eukaryota</taxon>
        <taxon>Metazoa</taxon>
        <taxon>Ecdysozoa</taxon>
        <taxon>Arthropoda</taxon>
        <taxon>Hexapoda</taxon>
        <taxon>Insecta</taxon>
        <taxon>Pterygota</taxon>
        <taxon>Neoptera</taxon>
        <taxon>Endopterygota</taxon>
        <taxon>Coleoptera</taxon>
        <taxon>Polyphaga</taxon>
        <taxon>Elateriformia</taxon>
        <taxon>Elateroidea</taxon>
        <taxon>Lampyridae</taxon>
        <taxon>Lampyrinae</taxon>
        <taxon>Pyrocoelia</taxon>
    </lineage>
</organism>
<sequence length="324" mass="35884">MNDDKPLCVLCQNTQNLNNDIALSEGSTESCDSKCSNWLQKCNINDETSSELSYGVGSSIFEEAERTKDFYQNGVIYDQQATVLSSSSGVIENYETSSNVYQNFALNHCKNIVMGNITKVYGTVNVIKNESSTVNNTVTNNIFLNGIAEMSPTTDLNIVERNNWVAQPPIEPPVFMQLPAKLVIISHTATNHAFTQAENVLLVRNIQVFHIESRKWNDIAYNYLIGCDGKTYEGRGWGAIGAHAKGYNDVSVGISFIGCFLKTLPSESALHQAKTLIKHGVEVGAIDKDYVLLGHCQCCPTESPGRRLFEEIQTWDHWKSSVPA</sequence>
<dbReference type="InterPro" id="IPR002502">
    <property type="entry name" value="Amidase_domain"/>
</dbReference>
<evidence type="ECO:0000256" key="4">
    <source>
        <dbReference type="ARBA" id="ARBA00057187"/>
    </source>
</evidence>
<reference evidence="7 8" key="1">
    <citation type="journal article" date="2024" name="Insects">
        <title>An Improved Chromosome-Level Genome Assembly of the Firefly Pyrocoelia pectoralis.</title>
        <authorList>
            <person name="Fu X."/>
            <person name="Meyer-Rochow V.B."/>
            <person name="Ballantyne L."/>
            <person name="Zhu X."/>
        </authorList>
    </citation>
    <scope>NUCLEOTIDE SEQUENCE [LARGE SCALE GENOMIC DNA]</scope>
    <source>
        <strain evidence="7">XCY_ONT2</strain>
    </source>
</reference>
<evidence type="ECO:0000256" key="1">
    <source>
        <dbReference type="ARBA" id="ARBA00007553"/>
    </source>
</evidence>
<protein>
    <recommendedName>
        <fullName evidence="9">Peptidoglycan-recognition protein LE</fullName>
    </recommendedName>
</protein>
<dbReference type="PANTHER" id="PTHR11022">
    <property type="entry name" value="PEPTIDOGLYCAN RECOGNITION PROTEIN"/>
    <property type="match status" value="1"/>
</dbReference>
<evidence type="ECO:0000259" key="5">
    <source>
        <dbReference type="SMART" id="SM00644"/>
    </source>
</evidence>
<dbReference type="InterPro" id="IPR015510">
    <property type="entry name" value="PGRP"/>
</dbReference>
<comment type="function">
    <text evidence="4">Peptidoglycan-recognition protein probably involved in innate immunity by binding to peptidoglycans (PGN) of bacteria and activating the prophenoloxidase (proPO) cascade immune response. Binds to 1,3-beta-D-glucan and PGN.</text>
</comment>
<gene>
    <name evidence="7" type="ORF">RI129_008775</name>
</gene>
<dbReference type="AlphaFoldDB" id="A0AAN7ZKF3"/>
<comment type="similarity">
    <text evidence="1">Belongs to the N-acetylmuramoyl-L-alanine amidase 2 family.</text>
</comment>